<feature type="transmembrane region" description="Helical" evidence="8">
    <location>
        <begin position="657"/>
        <end position="679"/>
    </location>
</feature>
<protein>
    <submittedName>
        <fullName evidence="10">RND superfamily putative drug exporter</fullName>
    </submittedName>
</protein>
<evidence type="ECO:0000313" key="11">
    <source>
        <dbReference type="Proteomes" id="UP000575985"/>
    </source>
</evidence>
<dbReference type="PANTHER" id="PTHR33406">
    <property type="entry name" value="MEMBRANE PROTEIN MJ1562-RELATED"/>
    <property type="match status" value="1"/>
</dbReference>
<comment type="subcellular location">
    <subcellularLocation>
        <location evidence="1">Cell membrane</location>
        <topology evidence="1">Multi-pass membrane protein</topology>
    </subcellularLocation>
</comment>
<feature type="transmembrane region" description="Helical" evidence="8">
    <location>
        <begin position="220"/>
        <end position="244"/>
    </location>
</feature>
<proteinExistence type="inferred from homology"/>
<evidence type="ECO:0000256" key="3">
    <source>
        <dbReference type="ARBA" id="ARBA00022475"/>
    </source>
</evidence>
<accession>A0A853BKU3</accession>
<comment type="caution">
    <text evidence="10">The sequence shown here is derived from an EMBL/GenBank/DDBJ whole genome shotgun (WGS) entry which is preliminary data.</text>
</comment>
<evidence type="ECO:0000256" key="1">
    <source>
        <dbReference type="ARBA" id="ARBA00004651"/>
    </source>
</evidence>
<dbReference type="Pfam" id="PF03176">
    <property type="entry name" value="MMPL"/>
    <property type="match status" value="2"/>
</dbReference>
<evidence type="ECO:0000256" key="8">
    <source>
        <dbReference type="SAM" id="Phobius"/>
    </source>
</evidence>
<evidence type="ECO:0000256" key="4">
    <source>
        <dbReference type="ARBA" id="ARBA00022692"/>
    </source>
</evidence>
<dbReference type="InterPro" id="IPR004869">
    <property type="entry name" value="MMPL_dom"/>
</dbReference>
<feature type="transmembrane region" description="Helical" evidence="8">
    <location>
        <begin position="366"/>
        <end position="389"/>
    </location>
</feature>
<evidence type="ECO:0000256" key="2">
    <source>
        <dbReference type="ARBA" id="ARBA00010157"/>
    </source>
</evidence>
<dbReference type="SUPFAM" id="SSF82866">
    <property type="entry name" value="Multidrug efflux transporter AcrB transmembrane domain"/>
    <property type="match status" value="2"/>
</dbReference>
<feature type="transmembrane region" description="Helical" evidence="8">
    <location>
        <begin position="272"/>
        <end position="291"/>
    </location>
</feature>
<keyword evidence="3" id="KW-1003">Cell membrane</keyword>
<feature type="domain" description="SSD" evidence="9">
    <location>
        <begin position="191"/>
        <end position="322"/>
    </location>
</feature>
<name>A0A853BKU3_9ACTN</name>
<reference evidence="10 11" key="1">
    <citation type="submission" date="2020-07" db="EMBL/GenBank/DDBJ databases">
        <title>Sequencing the genomes of 1000 actinobacteria strains.</title>
        <authorList>
            <person name="Klenk H.-P."/>
        </authorList>
    </citation>
    <scope>NUCLEOTIDE SEQUENCE [LARGE SCALE GENOMIC DNA]</scope>
    <source>
        <strain evidence="10 11">DSM 45927</strain>
    </source>
</reference>
<dbReference type="Gene3D" id="1.20.1640.10">
    <property type="entry name" value="Multidrug efflux transporter AcrB transmembrane domain"/>
    <property type="match status" value="2"/>
</dbReference>
<evidence type="ECO:0000256" key="7">
    <source>
        <dbReference type="SAM" id="MobiDB-lite"/>
    </source>
</evidence>
<feature type="transmembrane region" description="Helical" evidence="8">
    <location>
        <begin position="631"/>
        <end position="651"/>
    </location>
</feature>
<keyword evidence="6 8" id="KW-0472">Membrane</keyword>
<evidence type="ECO:0000313" key="10">
    <source>
        <dbReference type="EMBL" id="NYI95277.1"/>
    </source>
</evidence>
<evidence type="ECO:0000256" key="6">
    <source>
        <dbReference type="ARBA" id="ARBA00023136"/>
    </source>
</evidence>
<dbReference type="PANTHER" id="PTHR33406:SF11">
    <property type="entry name" value="MEMBRANE PROTEIN SCO6666-RELATED"/>
    <property type="match status" value="1"/>
</dbReference>
<keyword evidence="4 8" id="KW-0812">Transmembrane</keyword>
<gene>
    <name evidence="10" type="ORF">HNR12_001554</name>
</gene>
<dbReference type="RefSeq" id="WP_218901888.1">
    <property type="nucleotide sequence ID" value="NZ_JACCFO010000001.1"/>
</dbReference>
<evidence type="ECO:0000259" key="9">
    <source>
        <dbReference type="PROSITE" id="PS50156"/>
    </source>
</evidence>
<keyword evidence="11" id="KW-1185">Reference proteome</keyword>
<sequence>MLAVAVLFIVLGGVWGAGAGGTLGGGGGLDDPHAESTQADEILQEGDLGRNTADVIVVYESDDMTVDDPEFRRLVEEAVARVPADAYDWQRSHWEPGPGPIEADDYVSEDRHKTYITFQLPGSSEEERVEHYQNTDFEALLEVEELEERFGGLIAVNDQFNGISAEDLGVIELVATPLLLVLLLFVFRSVIAALLPLSIAIVVAVGSLAVLRLVGGFVDLSTIAINVVIVLGLGLATDYALLIVNRFREQLAKGQPVAEAVTRTMATAGRTVVVSGLTVAATLGGLLVFPSRFLMSLAWAGVSVVIFAVIAAVTVLPALLYIVGPRVNSLRVPLPRFGRRRDARHGAEGGGQGWYRTAHAVMRRPVLTTVSLVLVLITLGLPLLSANWARPAEWALPPGTDSLVVTEELAEDFGFDPSKIVTVVVRMPGSAETPQAQAQLEEFTDEMVATEGITRGSVTGTDGDLARITLYYLMDPMGPEAGPMTEELRALDPPEGAEALFTNRPFGVVDMLDMLWERLIWMGLIIAVVSFVVLFMAFGSVILPIKTLVLNALSLSAAYGGMVLIFQEGYLSGLLRFESPGYIDANMPLLVAAVAFGLAMDYEVFMLARIRENYLKTGDTVESVAYGVQHTARIVTAAAILLGVVVASFMLTRISVLMMIGVGLVIALAVDVTIVRGLLVPATMRLLGRWAWWAPAPMARWWQRWGIPEESGDDDDDPAAPGTPPSPARDSAVAPKGQTAAT</sequence>
<dbReference type="InterPro" id="IPR050545">
    <property type="entry name" value="Mycobact_MmpL"/>
</dbReference>
<feature type="transmembrane region" description="Helical" evidence="8">
    <location>
        <begin position="519"/>
        <end position="541"/>
    </location>
</feature>
<feature type="transmembrane region" description="Helical" evidence="8">
    <location>
        <begin position="548"/>
        <end position="567"/>
    </location>
</feature>
<feature type="transmembrane region" description="Helical" evidence="8">
    <location>
        <begin position="168"/>
        <end position="187"/>
    </location>
</feature>
<dbReference type="GO" id="GO:0005886">
    <property type="term" value="C:plasma membrane"/>
    <property type="evidence" value="ECO:0007669"/>
    <property type="project" value="UniProtKB-SubCell"/>
</dbReference>
<feature type="region of interest" description="Disordered" evidence="7">
    <location>
        <begin position="707"/>
        <end position="742"/>
    </location>
</feature>
<dbReference type="Proteomes" id="UP000575985">
    <property type="component" value="Unassembled WGS sequence"/>
</dbReference>
<feature type="transmembrane region" description="Helical" evidence="8">
    <location>
        <begin position="587"/>
        <end position="610"/>
    </location>
</feature>
<comment type="similarity">
    <text evidence="2">Belongs to the resistance-nodulation-cell division (RND) (TC 2.A.6) family. MmpL subfamily.</text>
</comment>
<dbReference type="EMBL" id="JACCFO010000001">
    <property type="protein sequence ID" value="NYI95277.1"/>
    <property type="molecule type" value="Genomic_DNA"/>
</dbReference>
<dbReference type="InterPro" id="IPR000731">
    <property type="entry name" value="SSD"/>
</dbReference>
<evidence type="ECO:0000256" key="5">
    <source>
        <dbReference type="ARBA" id="ARBA00022989"/>
    </source>
</evidence>
<dbReference type="AlphaFoldDB" id="A0A853BKU3"/>
<organism evidence="10 11">
    <name type="scientific">Streptomonospora nanhaiensis</name>
    <dbReference type="NCBI Taxonomy" id="1323731"/>
    <lineage>
        <taxon>Bacteria</taxon>
        <taxon>Bacillati</taxon>
        <taxon>Actinomycetota</taxon>
        <taxon>Actinomycetes</taxon>
        <taxon>Streptosporangiales</taxon>
        <taxon>Nocardiopsidaceae</taxon>
        <taxon>Streptomonospora</taxon>
    </lineage>
</organism>
<keyword evidence="5 8" id="KW-1133">Transmembrane helix</keyword>
<feature type="transmembrane region" description="Helical" evidence="8">
    <location>
        <begin position="194"/>
        <end position="214"/>
    </location>
</feature>
<dbReference type="PROSITE" id="PS50156">
    <property type="entry name" value="SSD"/>
    <property type="match status" value="1"/>
</dbReference>
<feature type="transmembrane region" description="Helical" evidence="8">
    <location>
        <begin position="297"/>
        <end position="323"/>
    </location>
</feature>